<dbReference type="EMBL" id="PKPP01002338">
    <property type="protein sequence ID" value="PWA75909.1"/>
    <property type="molecule type" value="Genomic_DNA"/>
</dbReference>
<dbReference type="PANTHER" id="PTHR14523">
    <property type="entry name" value="UNCHARACTERIZED PROTEIN C17ORF53 HOMOLOG"/>
    <property type="match status" value="1"/>
</dbReference>
<proteinExistence type="predicted"/>
<sequence>MNSPPDWEWEQLLDIDDSDLRLSATTQNRVSSTFPRVDNYDKIPGPAGIVQIEKKCKIADIRDGVDDGDSNFKSGPWVRAVEYVKADGGIVIGCFADIKKFIKKGKLDKAVAIIKSCTPNVLGDLNVTLKDVSGLISGTIHHKVVDDPRFEKQFTVGAVLILKNVSVFSPKQSVHYLNITIKNVFEVFSKDIVALSSDVGCSGSGIDV</sequence>
<dbReference type="Pfam" id="PF15072">
    <property type="entry name" value="HROB"/>
    <property type="match status" value="1"/>
</dbReference>
<feature type="domain" description="Homologous recombination OB-fold protein OB-fold" evidence="1">
    <location>
        <begin position="106"/>
        <end position="191"/>
    </location>
</feature>
<reference evidence="2 3" key="1">
    <citation type="journal article" date="2018" name="Mol. Plant">
        <title>The genome of Artemisia annua provides insight into the evolution of Asteraceae family and artemisinin biosynthesis.</title>
        <authorList>
            <person name="Shen Q."/>
            <person name="Zhang L."/>
            <person name="Liao Z."/>
            <person name="Wang S."/>
            <person name="Yan T."/>
            <person name="Shi P."/>
            <person name="Liu M."/>
            <person name="Fu X."/>
            <person name="Pan Q."/>
            <person name="Wang Y."/>
            <person name="Lv Z."/>
            <person name="Lu X."/>
            <person name="Zhang F."/>
            <person name="Jiang W."/>
            <person name="Ma Y."/>
            <person name="Chen M."/>
            <person name="Hao X."/>
            <person name="Li L."/>
            <person name="Tang Y."/>
            <person name="Lv G."/>
            <person name="Zhou Y."/>
            <person name="Sun X."/>
            <person name="Brodelius P.E."/>
            <person name="Rose J.K.C."/>
            <person name="Tang K."/>
        </authorList>
    </citation>
    <scope>NUCLEOTIDE SEQUENCE [LARGE SCALE GENOMIC DNA]</scope>
    <source>
        <strain evidence="3">cv. Huhao1</strain>
        <tissue evidence="2">Leaf</tissue>
    </source>
</reference>
<dbReference type="InterPro" id="IPR028045">
    <property type="entry name" value="HROB"/>
</dbReference>
<protein>
    <recommendedName>
        <fullName evidence="1">Homologous recombination OB-fold protein OB-fold domain-containing protein</fullName>
    </recommendedName>
</protein>
<evidence type="ECO:0000313" key="3">
    <source>
        <dbReference type="Proteomes" id="UP000245207"/>
    </source>
</evidence>
<dbReference type="GO" id="GO:0000725">
    <property type="term" value="P:recombinational repair"/>
    <property type="evidence" value="ECO:0007669"/>
    <property type="project" value="InterPro"/>
</dbReference>
<accession>A0A2U1NQX5</accession>
<name>A0A2U1NQX5_ARTAN</name>
<dbReference type="PANTHER" id="PTHR14523:SF1">
    <property type="entry name" value="HOMOLOGOUS RECOMBINATION OB-FOLD PROTEIN"/>
    <property type="match status" value="1"/>
</dbReference>
<organism evidence="2 3">
    <name type="scientific">Artemisia annua</name>
    <name type="common">Sweet wormwood</name>
    <dbReference type="NCBI Taxonomy" id="35608"/>
    <lineage>
        <taxon>Eukaryota</taxon>
        <taxon>Viridiplantae</taxon>
        <taxon>Streptophyta</taxon>
        <taxon>Embryophyta</taxon>
        <taxon>Tracheophyta</taxon>
        <taxon>Spermatophyta</taxon>
        <taxon>Magnoliopsida</taxon>
        <taxon>eudicotyledons</taxon>
        <taxon>Gunneridae</taxon>
        <taxon>Pentapetalae</taxon>
        <taxon>asterids</taxon>
        <taxon>campanulids</taxon>
        <taxon>Asterales</taxon>
        <taxon>Asteraceae</taxon>
        <taxon>Asteroideae</taxon>
        <taxon>Anthemideae</taxon>
        <taxon>Artemisiinae</taxon>
        <taxon>Artemisia</taxon>
    </lineage>
</organism>
<dbReference type="AlphaFoldDB" id="A0A2U1NQX5"/>
<dbReference type="Proteomes" id="UP000245207">
    <property type="component" value="Unassembled WGS sequence"/>
</dbReference>
<keyword evidence="3" id="KW-1185">Reference proteome</keyword>
<evidence type="ECO:0000313" key="2">
    <source>
        <dbReference type="EMBL" id="PWA75909.1"/>
    </source>
</evidence>
<comment type="caution">
    <text evidence="2">The sequence shown here is derived from an EMBL/GenBank/DDBJ whole genome shotgun (WGS) entry which is preliminary data.</text>
</comment>
<evidence type="ECO:0000259" key="1">
    <source>
        <dbReference type="Pfam" id="PF15072"/>
    </source>
</evidence>
<dbReference type="OrthoDB" id="550780at2759"/>
<dbReference type="STRING" id="35608.A0A2U1NQX5"/>
<dbReference type="InterPro" id="IPR058570">
    <property type="entry name" value="HROB_OB"/>
</dbReference>
<gene>
    <name evidence="2" type="ORF">CTI12_AA237710</name>
</gene>